<dbReference type="InterPro" id="IPR025713">
    <property type="entry name" value="MotB-like_N_dom"/>
</dbReference>
<dbReference type="PANTHER" id="PTHR30329">
    <property type="entry name" value="STATOR ELEMENT OF FLAGELLAR MOTOR COMPLEX"/>
    <property type="match status" value="1"/>
</dbReference>
<dbReference type="Proteomes" id="UP000001732">
    <property type="component" value="Chromosome"/>
</dbReference>
<dbReference type="HOGENOM" id="CLU_016890_0_1_9"/>
<evidence type="ECO:0000256" key="4">
    <source>
        <dbReference type="ARBA" id="ARBA00022692"/>
    </source>
</evidence>
<reference evidence="11" key="1">
    <citation type="submission" date="2008-08" db="EMBL/GenBank/DDBJ databases">
        <title>The complete genome sequence of Coprothermobacter proteolyticus strain ATCC 5245 / DSM 5265 / BT.</title>
        <authorList>
            <person name="Dodson R.J."/>
            <person name="Durkin A.S."/>
            <person name="Wu M."/>
            <person name="Eisen J."/>
            <person name="Sutton G."/>
        </authorList>
    </citation>
    <scope>NUCLEOTIDE SEQUENCE [LARGE SCALE GENOMIC DNA]</scope>
    <source>
        <strain evidence="11">ATCC 35245 / DSM 5265 / OCM 4 / BT</strain>
    </source>
</reference>
<dbReference type="GO" id="GO:0005886">
    <property type="term" value="C:plasma membrane"/>
    <property type="evidence" value="ECO:0007669"/>
    <property type="project" value="UniProtKB-SubCell"/>
</dbReference>
<evidence type="ECO:0000259" key="9">
    <source>
        <dbReference type="PROSITE" id="PS51123"/>
    </source>
</evidence>
<dbReference type="Pfam" id="PF13677">
    <property type="entry name" value="MotB_plug"/>
    <property type="match status" value="1"/>
</dbReference>
<feature type="transmembrane region" description="Helical" evidence="8">
    <location>
        <begin position="12"/>
        <end position="36"/>
    </location>
</feature>
<dbReference type="eggNOG" id="COG1360">
    <property type="taxonomic scope" value="Bacteria"/>
</dbReference>
<evidence type="ECO:0000256" key="6">
    <source>
        <dbReference type="ARBA" id="ARBA00023136"/>
    </source>
</evidence>
<dbReference type="PANTHER" id="PTHR30329:SF21">
    <property type="entry name" value="LIPOPROTEIN YIAD-RELATED"/>
    <property type="match status" value="1"/>
</dbReference>
<keyword evidence="5 8" id="KW-1133">Transmembrane helix</keyword>
<evidence type="ECO:0000256" key="8">
    <source>
        <dbReference type="SAM" id="Phobius"/>
    </source>
</evidence>
<dbReference type="CDD" id="cd07185">
    <property type="entry name" value="OmpA_C-like"/>
    <property type="match status" value="1"/>
</dbReference>
<dbReference type="Pfam" id="PF00691">
    <property type="entry name" value="OmpA"/>
    <property type="match status" value="1"/>
</dbReference>
<evidence type="ECO:0000313" key="10">
    <source>
        <dbReference type="EMBL" id="ACI17517.1"/>
    </source>
</evidence>
<dbReference type="STRING" id="309798.COPRO5265_0327"/>
<keyword evidence="3" id="KW-1003">Cell membrane</keyword>
<comment type="similarity">
    <text evidence="2">Belongs to the MotB family.</text>
</comment>
<dbReference type="Gene3D" id="3.30.1330.60">
    <property type="entry name" value="OmpA-like domain"/>
    <property type="match status" value="1"/>
</dbReference>
<dbReference type="SUPFAM" id="SSF103088">
    <property type="entry name" value="OmpA-like"/>
    <property type="match status" value="1"/>
</dbReference>
<dbReference type="PROSITE" id="PS51123">
    <property type="entry name" value="OMPA_2"/>
    <property type="match status" value="1"/>
</dbReference>
<dbReference type="OrthoDB" id="9815217at2"/>
<accession>B5Y7E7</accession>
<dbReference type="InterPro" id="IPR036737">
    <property type="entry name" value="OmpA-like_sf"/>
</dbReference>
<evidence type="ECO:0000256" key="5">
    <source>
        <dbReference type="ARBA" id="ARBA00022989"/>
    </source>
</evidence>
<evidence type="ECO:0000313" key="11">
    <source>
        <dbReference type="Proteomes" id="UP000001732"/>
    </source>
</evidence>
<gene>
    <name evidence="10" type="ordered locus">COPRO5265_0327</name>
</gene>
<dbReference type="AlphaFoldDB" id="B5Y7E7"/>
<name>B5Y7E7_COPPD</name>
<dbReference type="EMBL" id="CP001145">
    <property type="protein sequence ID" value="ACI17517.1"/>
    <property type="molecule type" value="Genomic_DNA"/>
</dbReference>
<evidence type="ECO:0000256" key="7">
    <source>
        <dbReference type="PROSITE-ProRule" id="PRU00473"/>
    </source>
</evidence>
<dbReference type="KEGG" id="cpo:COPRO5265_0327"/>
<dbReference type="RefSeq" id="WP_012544169.1">
    <property type="nucleotide sequence ID" value="NC_011295.1"/>
</dbReference>
<evidence type="ECO:0000256" key="2">
    <source>
        <dbReference type="ARBA" id="ARBA00008914"/>
    </source>
</evidence>
<feature type="transmembrane region" description="Helical" evidence="8">
    <location>
        <begin position="48"/>
        <end position="65"/>
    </location>
</feature>
<reference evidence="10 11" key="2">
    <citation type="journal article" date="2014" name="Genome Announc.">
        <title>Complete Genome Sequence of Coprothermobacter proteolyticus DSM 5265.</title>
        <authorList>
            <person name="Alexiev A."/>
            <person name="Coil D.A."/>
            <person name="Badger J.H."/>
            <person name="Enticknap J."/>
            <person name="Ward N."/>
            <person name="Robb F.T."/>
            <person name="Eisen J.A."/>
        </authorList>
    </citation>
    <scope>NUCLEOTIDE SEQUENCE [LARGE SCALE GENOMIC DNA]</scope>
    <source>
        <strain evidence="11">ATCC 35245 / DSM 5265 / OCM 4 / BT</strain>
    </source>
</reference>
<keyword evidence="11" id="KW-1185">Reference proteome</keyword>
<comment type="subcellular location">
    <subcellularLocation>
        <location evidence="1">Cell membrane</location>
        <topology evidence="1">Single-pass membrane protein</topology>
    </subcellularLocation>
</comment>
<feature type="domain" description="OmpA-like" evidence="9">
    <location>
        <begin position="115"/>
        <end position="237"/>
    </location>
</feature>
<dbReference type="InterPro" id="IPR006665">
    <property type="entry name" value="OmpA-like"/>
</dbReference>
<keyword evidence="4 8" id="KW-0812">Transmembrane</keyword>
<keyword evidence="6 7" id="KW-0472">Membrane</keyword>
<evidence type="ECO:0000256" key="3">
    <source>
        <dbReference type="ARBA" id="ARBA00022475"/>
    </source>
</evidence>
<evidence type="ECO:0000256" key="1">
    <source>
        <dbReference type="ARBA" id="ARBA00004162"/>
    </source>
</evidence>
<protein>
    <submittedName>
        <fullName evidence="10">OmpA family protein</fullName>
    </submittedName>
</protein>
<organism evidence="10 11">
    <name type="scientific">Coprothermobacter proteolyticus (strain ATCC 35245 / DSM 5265 / OCM 4 / BT)</name>
    <dbReference type="NCBI Taxonomy" id="309798"/>
    <lineage>
        <taxon>Bacteria</taxon>
        <taxon>Pseudomonadati</taxon>
        <taxon>Coprothermobacterota</taxon>
        <taxon>Coprothermobacteria</taxon>
        <taxon>Coprothermobacterales</taxon>
        <taxon>Coprothermobacteraceae</taxon>
        <taxon>Coprothermobacter</taxon>
    </lineage>
</organism>
<proteinExistence type="inferred from homology"/>
<dbReference type="InterPro" id="IPR050330">
    <property type="entry name" value="Bact_OuterMem_StrucFunc"/>
</dbReference>
<sequence>MPKRKESSGPGAPLWCLSYGDLVTNMLVFFVMLFAFSTLNATKFEQMAYSFVVALGGGMGVLPSNPTFSPPMPIPPDFIMQGPMTVAELYSNLGGVEKSIQQQYGSEAIEVIEGVNEVRVRISGDLLFMPCSASIRPETSQILSALAPELVKAQKEGYRVYIEGHAAYTLSTCPGYIDDFHISSDRALNVLERFKSLGLDDSKMALVGYGDNVPVGDVNTPQGQAKNRRVEITIRRD</sequence>